<gene>
    <name evidence="1" type="ORF">A9X01_06940</name>
</gene>
<name>A0A1A3DGC1_MYCAS</name>
<dbReference type="InterPro" id="IPR011048">
    <property type="entry name" value="Haem_d1_sf"/>
</dbReference>
<protein>
    <submittedName>
        <fullName evidence="1">Uncharacterized protein</fullName>
    </submittedName>
</protein>
<dbReference type="eggNOG" id="ENOG5034BQU">
    <property type="taxonomic scope" value="Bacteria"/>
</dbReference>
<dbReference type="Gene3D" id="2.130.10.10">
    <property type="entry name" value="YVTN repeat-like/Quinoprotein amine dehydrogenase"/>
    <property type="match status" value="1"/>
</dbReference>
<dbReference type="GeneID" id="61213154"/>
<dbReference type="Proteomes" id="UP000093795">
    <property type="component" value="Unassembled WGS sequence"/>
</dbReference>
<comment type="caution">
    <text evidence="1">The sequence shown here is derived from an EMBL/GenBank/DDBJ whole genome shotgun (WGS) entry which is preliminary data.</text>
</comment>
<accession>A0A1A3DGC1</accession>
<dbReference type="EMBL" id="LZKQ01000329">
    <property type="protein sequence ID" value="OBI72916.1"/>
    <property type="molecule type" value="Genomic_DNA"/>
</dbReference>
<dbReference type="InterPro" id="IPR015943">
    <property type="entry name" value="WD40/YVTN_repeat-like_dom_sf"/>
</dbReference>
<dbReference type="OrthoDB" id="4744792at2"/>
<reference evidence="1 2" key="1">
    <citation type="submission" date="2016-06" db="EMBL/GenBank/DDBJ databases">
        <authorList>
            <person name="Kjaerup R.B."/>
            <person name="Dalgaard T.S."/>
            <person name="Juul-Madsen H.R."/>
        </authorList>
    </citation>
    <scope>NUCLEOTIDE SEQUENCE [LARGE SCALE GENOMIC DNA]</scope>
    <source>
        <strain evidence="1 2">1081914.2</strain>
    </source>
</reference>
<evidence type="ECO:0000313" key="1">
    <source>
        <dbReference type="EMBL" id="OBI72916.1"/>
    </source>
</evidence>
<organism evidence="1 2">
    <name type="scientific">Mycobacterium asiaticum</name>
    <dbReference type="NCBI Taxonomy" id="1790"/>
    <lineage>
        <taxon>Bacteria</taxon>
        <taxon>Bacillati</taxon>
        <taxon>Actinomycetota</taxon>
        <taxon>Actinomycetes</taxon>
        <taxon>Mycobacteriales</taxon>
        <taxon>Mycobacteriaceae</taxon>
        <taxon>Mycobacterium</taxon>
    </lineage>
</organism>
<dbReference type="AlphaFoldDB" id="A0A1A3DGC1"/>
<proteinExistence type="predicted"/>
<dbReference type="SUPFAM" id="SSF51004">
    <property type="entry name" value="C-terminal (heme d1) domain of cytochrome cd1-nitrite reductase"/>
    <property type="match status" value="1"/>
</dbReference>
<dbReference type="RefSeq" id="WP_051545684.1">
    <property type="nucleotide sequence ID" value="NZ_LZKQ01000329.1"/>
</dbReference>
<evidence type="ECO:0000313" key="2">
    <source>
        <dbReference type="Proteomes" id="UP000093795"/>
    </source>
</evidence>
<sequence length="356" mass="37562">MTATAAARQQTPRRRVRRLGAIAAGTLLVGACASAGQSLETEPEVMVTRVESALHAPVWSYREHALVALTDDQRVAVLADPANSGNVRMRLSPPMAAGRNIQISRKDDNQLYVPQPKSGVVAVVDLTSLRPVGSVDAGPAPAYLAEDAGMRILLALSADGTTVTPVEEYGYRKLPAATIAGAPAHSIDGTNRGRSIEYQAYSPSGIRHYKGSSSPPELRGVIGMDVTVSAGDGTQVARSYVAGRDDNTLYAVDSRRGGKGLEVLGTAELPAALREIGTDDTRIYAATNRQLVVLETASFTGYPGKKIPIIRVVDYRAGLPGSSRSAPLSGLAVGPHRVYLTLRGTPYVVSVAKPRL</sequence>